<evidence type="ECO:0000313" key="5">
    <source>
        <dbReference type="EMBL" id="EMF08691.1"/>
    </source>
</evidence>
<evidence type="ECO:0000256" key="2">
    <source>
        <dbReference type="ARBA" id="ARBA00035112"/>
    </source>
</evidence>
<dbReference type="Proteomes" id="UP000016931">
    <property type="component" value="Unassembled WGS sequence"/>
</dbReference>
<protein>
    <submittedName>
        <fullName evidence="5">Uncharacterized protein</fullName>
    </submittedName>
</protein>
<dbReference type="GO" id="GO:0043386">
    <property type="term" value="P:mycotoxin biosynthetic process"/>
    <property type="evidence" value="ECO:0007669"/>
    <property type="project" value="InterPro"/>
</dbReference>
<dbReference type="Pfam" id="PF11807">
    <property type="entry name" value="UstYa"/>
    <property type="match status" value="1"/>
</dbReference>
<dbReference type="GeneID" id="27898755"/>
<dbReference type="OrthoDB" id="3687641at2759"/>
<dbReference type="HOGENOM" id="CLU_1272774_0_0_1"/>
<dbReference type="AlphaFoldDB" id="M3CYC8"/>
<accession>M3CYC8</accession>
<evidence type="ECO:0000256" key="1">
    <source>
        <dbReference type="ARBA" id="ARBA00004685"/>
    </source>
</evidence>
<comment type="similarity">
    <text evidence="2">Belongs to the ustYa family.</text>
</comment>
<feature type="compositionally biased region" description="Polar residues" evidence="3">
    <location>
        <begin position="1"/>
        <end position="10"/>
    </location>
</feature>
<keyword evidence="4" id="KW-1133">Transmembrane helix</keyword>
<evidence type="ECO:0000256" key="3">
    <source>
        <dbReference type="SAM" id="MobiDB-lite"/>
    </source>
</evidence>
<dbReference type="PANTHER" id="PTHR33365:SF4">
    <property type="entry name" value="CYCLOCHLOROTINE BIOSYNTHESIS PROTEIN O"/>
    <property type="match status" value="1"/>
</dbReference>
<feature type="compositionally biased region" description="Polar residues" evidence="3">
    <location>
        <begin position="17"/>
        <end position="34"/>
    </location>
</feature>
<dbReference type="OMA" id="PFGENTQ"/>
<gene>
    <name evidence="5" type="ORF">SEPMUDRAFT_120598</name>
</gene>
<dbReference type="eggNOG" id="ENOG502RXIB">
    <property type="taxonomic scope" value="Eukaryota"/>
</dbReference>
<name>M3CYC8_SPHMS</name>
<dbReference type="RefSeq" id="XP_016756812.1">
    <property type="nucleotide sequence ID" value="XM_016901618.1"/>
</dbReference>
<proteinExistence type="inferred from homology"/>
<evidence type="ECO:0000313" key="6">
    <source>
        <dbReference type="Proteomes" id="UP000016931"/>
    </source>
</evidence>
<dbReference type="STRING" id="692275.M3CYC8"/>
<keyword evidence="4" id="KW-0812">Transmembrane</keyword>
<dbReference type="InterPro" id="IPR021765">
    <property type="entry name" value="UstYa-like"/>
</dbReference>
<sequence>MAYQNLNQPQRGHLRQRSQTSLETGTTSPVSPRGNSDWVDPFGENTQHKRHIYQLWLILRYLVLKIVIPFAIVLVALNYSDVYSRGTSGSFGDVQLSYGNDVRYGSLDRKYDFLWQDDIAPELGIVRLPKDMSLGPADETELGMIGMYHGLHCLGTMRMALQRAHYGGHIGLDQTEESQLAPCFWYLRQALLCYADGTVELPRFYNGTLGMESISGVTDVRQCRSADKLRKLEHTYGARMS</sequence>
<keyword evidence="4" id="KW-0472">Membrane</keyword>
<feature type="region of interest" description="Disordered" evidence="3">
    <location>
        <begin position="1"/>
        <end position="41"/>
    </location>
</feature>
<evidence type="ECO:0000256" key="4">
    <source>
        <dbReference type="SAM" id="Phobius"/>
    </source>
</evidence>
<keyword evidence="6" id="KW-1185">Reference proteome</keyword>
<comment type="pathway">
    <text evidence="1">Mycotoxin biosynthesis.</text>
</comment>
<organism evidence="5 6">
    <name type="scientific">Sphaerulina musiva (strain SO2202)</name>
    <name type="common">Poplar stem canker fungus</name>
    <name type="synonym">Septoria musiva</name>
    <dbReference type="NCBI Taxonomy" id="692275"/>
    <lineage>
        <taxon>Eukaryota</taxon>
        <taxon>Fungi</taxon>
        <taxon>Dikarya</taxon>
        <taxon>Ascomycota</taxon>
        <taxon>Pezizomycotina</taxon>
        <taxon>Dothideomycetes</taxon>
        <taxon>Dothideomycetidae</taxon>
        <taxon>Mycosphaerellales</taxon>
        <taxon>Mycosphaerellaceae</taxon>
        <taxon>Sphaerulina</taxon>
    </lineage>
</organism>
<feature type="transmembrane region" description="Helical" evidence="4">
    <location>
        <begin position="58"/>
        <end position="79"/>
    </location>
</feature>
<dbReference type="PANTHER" id="PTHR33365">
    <property type="entry name" value="YALI0B05434P"/>
    <property type="match status" value="1"/>
</dbReference>
<dbReference type="EMBL" id="KB456270">
    <property type="protein sequence ID" value="EMF08691.1"/>
    <property type="molecule type" value="Genomic_DNA"/>
</dbReference>
<reference evidence="5 6" key="1">
    <citation type="journal article" date="2012" name="PLoS Pathog.">
        <title>Diverse lifestyles and strategies of plant pathogenesis encoded in the genomes of eighteen Dothideomycetes fungi.</title>
        <authorList>
            <person name="Ohm R.A."/>
            <person name="Feau N."/>
            <person name="Henrissat B."/>
            <person name="Schoch C.L."/>
            <person name="Horwitz B.A."/>
            <person name="Barry K.W."/>
            <person name="Condon B.J."/>
            <person name="Copeland A.C."/>
            <person name="Dhillon B."/>
            <person name="Glaser F."/>
            <person name="Hesse C.N."/>
            <person name="Kosti I."/>
            <person name="LaButti K."/>
            <person name="Lindquist E.A."/>
            <person name="Lucas S."/>
            <person name="Salamov A.A."/>
            <person name="Bradshaw R.E."/>
            <person name="Ciuffetti L."/>
            <person name="Hamelin R.C."/>
            <person name="Kema G.H.J."/>
            <person name="Lawrence C."/>
            <person name="Scott J.A."/>
            <person name="Spatafora J.W."/>
            <person name="Turgeon B.G."/>
            <person name="de Wit P.J.G.M."/>
            <person name="Zhong S."/>
            <person name="Goodwin S.B."/>
            <person name="Grigoriev I.V."/>
        </authorList>
    </citation>
    <scope>NUCLEOTIDE SEQUENCE [LARGE SCALE GENOMIC DNA]</scope>
    <source>
        <strain evidence="5 6">SO2202</strain>
    </source>
</reference>